<dbReference type="EMBL" id="JTJC03000006">
    <property type="protein sequence ID" value="NHC36887.1"/>
    <property type="molecule type" value="Genomic_DNA"/>
</dbReference>
<sequence>MPKLPILQPGESYSFKQYFEMNYDPDDILAEFGYTLERSLLALPQSTADLDRLDNLKSRIEESLPYISLTSEAARRELLIAPLLLDLVHYTRAQLRIEYPIIVTEQLKGSLDYYLYSVGKLLVVQAKNADLTRGFTQLAVELIALDKWIDSDRTTVEGAVSTGDIWQFGILHREQKQIQQGLTLYRVPDDLDSLVRILVKILESSSIYDPFPKTDFVFPET</sequence>
<gene>
    <name evidence="1" type="ORF">QH73_0019990</name>
</gene>
<dbReference type="Proteomes" id="UP000031532">
    <property type="component" value="Unassembled WGS sequence"/>
</dbReference>
<dbReference type="OrthoDB" id="466093at2"/>
<name>A0A9X5I6U5_9CYAN</name>
<organism evidence="1 2">
    <name type="scientific">Scytonema millei VB511283</name>
    <dbReference type="NCBI Taxonomy" id="1245923"/>
    <lineage>
        <taxon>Bacteria</taxon>
        <taxon>Bacillati</taxon>
        <taxon>Cyanobacteriota</taxon>
        <taxon>Cyanophyceae</taxon>
        <taxon>Nostocales</taxon>
        <taxon>Scytonemataceae</taxon>
        <taxon>Scytonema</taxon>
    </lineage>
</organism>
<dbReference type="RefSeq" id="WP_052289834.1">
    <property type="nucleotide sequence ID" value="NZ_JTJC03000006.1"/>
</dbReference>
<evidence type="ECO:0000313" key="2">
    <source>
        <dbReference type="Proteomes" id="UP000031532"/>
    </source>
</evidence>
<dbReference type="AlphaFoldDB" id="A0A9X5I6U5"/>
<comment type="caution">
    <text evidence="1">The sequence shown here is derived from an EMBL/GenBank/DDBJ whole genome shotgun (WGS) entry which is preliminary data.</text>
</comment>
<evidence type="ECO:0000313" key="1">
    <source>
        <dbReference type="EMBL" id="NHC36887.1"/>
    </source>
</evidence>
<accession>A0A9X5I6U5</accession>
<proteinExistence type="predicted"/>
<reference evidence="1 2" key="1">
    <citation type="journal article" date="2015" name="Genome Announc.">
        <title>Draft Genome Sequence of the Terrestrial Cyanobacterium Scytonema millei VB511283, Isolated from Eastern India.</title>
        <authorList>
            <person name="Sen D."/>
            <person name="Chandrababunaidu M.M."/>
            <person name="Singh D."/>
            <person name="Sanghi N."/>
            <person name="Ghorai A."/>
            <person name="Mishra G.P."/>
            <person name="Madduluri M."/>
            <person name="Adhikary S.P."/>
            <person name="Tripathy S."/>
        </authorList>
    </citation>
    <scope>NUCLEOTIDE SEQUENCE [LARGE SCALE GENOMIC DNA]</scope>
    <source>
        <strain evidence="1 2">VB511283</strain>
    </source>
</reference>
<protein>
    <submittedName>
        <fullName evidence="1">Uncharacterized protein</fullName>
    </submittedName>
</protein>
<keyword evidence="2" id="KW-1185">Reference proteome</keyword>